<keyword evidence="7" id="KW-0812">Transmembrane</keyword>
<evidence type="ECO:0000256" key="9">
    <source>
        <dbReference type="ARBA" id="ARBA00023136"/>
    </source>
</evidence>
<evidence type="ECO:0000259" key="14">
    <source>
        <dbReference type="PROSITE" id="PS52004"/>
    </source>
</evidence>
<dbReference type="InterPro" id="IPR014031">
    <property type="entry name" value="Ketoacyl_synth_C"/>
</dbReference>
<dbReference type="NCBIfam" id="NF005589">
    <property type="entry name" value="PRK07314.1"/>
    <property type="match status" value="1"/>
</dbReference>
<evidence type="ECO:0000256" key="8">
    <source>
        <dbReference type="ARBA" id="ARBA00022989"/>
    </source>
</evidence>
<dbReference type="Proteomes" id="UP001268089">
    <property type="component" value="Unassembled WGS sequence"/>
</dbReference>
<evidence type="ECO:0000256" key="6">
    <source>
        <dbReference type="ARBA" id="ARBA00022679"/>
    </source>
</evidence>
<reference evidence="15 16" key="1">
    <citation type="submission" date="2023-07" db="EMBL/GenBank/DDBJ databases">
        <title>Sorghum-associated microbial communities from plants grown in Nebraska, USA.</title>
        <authorList>
            <person name="Schachtman D."/>
        </authorList>
    </citation>
    <scope>NUCLEOTIDE SEQUENCE [LARGE SCALE GENOMIC DNA]</scope>
    <source>
        <strain evidence="15 16">BE308</strain>
    </source>
</reference>
<dbReference type="InterPro" id="IPR014030">
    <property type="entry name" value="Ketoacyl_synth_N"/>
</dbReference>
<evidence type="ECO:0000256" key="5">
    <source>
        <dbReference type="ARBA" id="ARBA00022519"/>
    </source>
</evidence>
<comment type="similarity">
    <text evidence="2 13">Belongs to the thiolase-like superfamily. Beta-ketoacyl-ACP synthases family.</text>
</comment>
<evidence type="ECO:0000256" key="2">
    <source>
        <dbReference type="ARBA" id="ARBA00008467"/>
    </source>
</evidence>
<keyword evidence="15" id="KW-0012">Acyltransferase</keyword>
<dbReference type="PANTHER" id="PTHR11712:SF352">
    <property type="entry name" value="3-OXOACYL-[ACYL-CARRIER-PROTEIN] SYNTHASE"/>
    <property type="match status" value="1"/>
</dbReference>
<evidence type="ECO:0000256" key="3">
    <source>
        <dbReference type="ARBA" id="ARBA00022458"/>
    </source>
</evidence>
<evidence type="ECO:0000313" key="16">
    <source>
        <dbReference type="Proteomes" id="UP001268089"/>
    </source>
</evidence>
<keyword evidence="16" id="KW-1185">Reference proteome</keyword>
<dbReference type="InterPro" id="IPR016039">
    <property type="entry name" value="Thiolase-like"/>
</dbReference>
<dbReference type="EMBL" id="JAVDXO010000002">
    <property type="protein sequence ID" value="MDR7306110.1"/>
    <property type="molecule type" value="Genomic_DNA"/>
</dbReference>
<keyword evidence="8" id="KW-1133">Transmembrane helix</keyword>
<dbReference type="PANTHER" id="PTHR11712">
    <property type="entry name" value="POLYKETIDE SYNTHASE-RELATED"/>
    <property type="match status" value="1"/>
</dbReference>
<dbReference type="InterPro" id="IPR020841">
    <property type="entry name" value="PKS_Beta-ketoAc_synthase_dom"/>
</dbReference>
<keyword evidence="6 13" id="KW-0808">Transferase</keyword>
<dbReference type="SMART" id="SM00825">
    <property type="entry name" value="PKS_KS"/>
    <property type="match status" value="1"/>
</dbReference>
<dbReference type="RefSeq" id="WP_310340734.1">
    <property type="nucleotide sequence ID" value="NZ_JAVDXO010000002.1"/>
</dbReference>
<keyword evidence="5" id="KW-0997">Cell inner membrane</keyword>
<proteinExistence type="inferred from homology"/>
<dbReference type="CDD" id="cd00834">
    <property type="entry name" value="KAS_I_II"/>
    <property type="match status" value="1"/>
</dbReference>
<organism evidence="15 16">
    <name type="scientific">Rhodoferax saidenbachensis</name>
    <dbReference type="NCBI Taxonomy" id="1484693"/>
    <lineage>
        <taxon>Bacteria</taxon>
        <taxon>Pseudomonadati</taxon>
        <taxon>Pseudomonadota</taxon>
        <taxon>Betaproteobacteria</taxon>
        <taxon>Burkholderiales</taxon>
        <taxon>Comamonadaceae</taxon>
        <taxon>Rhodoferax</taxon>
    </lineage>
</organism>
<keyword evidence="4" id="KW-1003">Cell membrane</keyword>
<dbReference type="GO" id="GO:0004315">
    <property type="term" value="F:3-oxoacyl-[acyl-carrier-protein] synthase activity"/>
    <property type="evidence" value="ECO:0007669"/>
    <property type="project" value="UniProtKB-EC"/>
</dbReference>
<dbReference type="Pfam" id="PF02801">
    <property type="entry name" value="Ketoacyl-synt_C"/>
    <property type="match status" value="1"/>
</dbReference>
<evidence type="ECO:0000256" key="12">
    <source>
        <dbReference type="ARBA" id="ARBA00041756"/>
    </source>
</evidence>
<accession>A0ABU1ZKN2</accession>
<evidence type="ECO:0000313" key="15">
    <source>
        <dbReference type="EMBL" id="MDR7306110.1"/>
    </source>
</evidence>
<keyword evidence="3" id="KW-0536">Nodulation</keyword>
<protein>
    <recommendedName>
        <fullName evidence="11">Nodulation protein E</fullName>
    </recommendedName>
    <alternativeName>
        <fullName evidence="12">Host-specificity of nodulation protein B</fullName>
    </alternativeName>
</protein>
<comment type="function">
    <text evidence="10">Proposed to synthesize NOD factor fatty acyl chain. Involved in the synthesis of a highly unsaturated fatty acid moiety, which forms part of a lipo-oligosaccharide that is responsible for host specificity.</text>
</comment>
<evidence type="ECO:0000256" key="10">
    <source>
        <dbReference type="ARBA" id="ARBA00037576"/>
    </source>
</evidence>
<dbReference type="PROSITE" id="PS52004">
    <property type="entry name" value="KS3_2"/>
    <property type="match status" value="1"/>
</dbReference>
<evidence type="ECO:0000256" key="7">
    <source>
        <dbReference type="ARBA" id="ARBA00022692"/>
    </source>
</evidence>
<comment type="subcellular location">
    <subcellularLocation>
        <location evidence="1">Cell inner membrane</location>
    </subcellularLocation>
</comment>
<sequence length="420" mass="43378">MNTVVVTGSGIICALGADKASSFAAALQARSGIGARPADIAAWLPQIVVAQASVEPQTLLGPADQGLDRATQFAIVATAQAVAEAGFSTEGSDSRRIGVFVGIGFGGAQTTDSLYTRFYKTLSDPSLKHKDPTVMHPLTVPRIMANAAAAAITMRYGLHGPSNTYAVACASSAIAIGEAYRAIRHGYLDAALVVGAEAMLNPGVMMGWNALRVMAKPDANDPSRSCRPFSSDRNGFVIGEGAAALVLESAARSNQRGAKVLAELAGYGCSSDAQHLTAPSASGQAYAMQQALHEANLAPEQIQYVNAHGTATDAGDVTETQSIQMAFGSAAKQVAISSTKSMHGHLIGAAGALELALSIEAMNSGSLPPTAHLEKPDPRCDLDYIPLQARHGCHIEAVMSNSFAFGGSNVSLIARRFVAA</sequence>
<name>A0ABU1ZKN2_9BURK</name>
<dbReference type="Gene3D" id="3.40.47.10">
    <property type="match status" value="1"/>
</dbReference>
<dbReference type="InterPro" id="IPR000794">
    <property type="entry name" value="Beta-ketoacyl_synthase"/>
</dbReference>
<evidence type="ECO:0000256" key="1">
    <source>
        <dbReference type="ARBA" id="ARBA00004533"/>
    </source>
</evidence>
<feature type="domain" description="Ketosynthase family 3 (KS3)" evidence="14">
    <location>
        <begin position="1"/>
        <end position="416"/>
    </location>
</feature>
<keyword evidence="9" id="KW-0472">Membrane</keyword>
<gene>
    <name evidence="15" type="ORF">J2X15_001388</name>
</gene>
<dbReference type="Pfam" id="PF00109">
    <property type="entry name" value="ketoacyl-synt"/>
    <property type="match status" value="1"/>
</dbReference>
<dbReference type="SUPFAM" id="SSF53901">
    <property type="entry name" value="Thiolase-like"/>
    <property type="match status" value="2"/>
</dbReference>
<evidence type="ECO:0000256" key="4">
    <source>
        <dbReference type="ARBA" id="ARBA00022475"/>
    </source>
</evidence>
<evidence type="ECO:0000256" key="11">
    <source>
        <dbReference type="ARBA" id="ARBA00039445"/>
    </source>
</evidence>
<evidence type="ECO:0000256" key="13">
    <source>
        <dbReference type="RuleBase" id="RU003694"/>
    </source>
</evidence>
<comment type="caution">
    <text evidence="15">The sequence shown here is derived from an EMBL/GenBank/DDBJ whole genome shotgun (WGS) entry which is preliminary data.</text>
</comment>